<dbReference type="Proteomes" id="UP000245119">
    <property type="component" value="Linkage Group LG1"/>
</dbReference>
<dbReference type="AlphaFoldDB" id="A0A2T7PVP6"/>
<protein>
    <submittedName>
        <fullName evidence="1">Uncharacterized protein</fullName>
    </submittedName>
</protein>
<organism evidence="1 2">
    <name type="scientific">Pomacea canaliculata</name>
    <name type="common">Golden apple snail</name>
    <dbReference type="NCBI Taxonomy" id="400727"/>
    <lineage>
        <taxon>Eukaryota</taxon>
        <taxon>Metazoa</taxon>
        <taxon>Spiralia</taxon>
        <taxon>Lophotrochozoa</taxon>
        <taxon>Mollusca</taxon>
        <taxon>Gastropoda</taxon>
        <taxon>Caenogastropoda</taxon>
        <taxon>Architaenioglossa</taxon>
        <taxon>Ampullarioidea</taxon>
        <taxon>Ampullariidae</taxon>
        <taxon>Pomacea</taxon>
    </lineage>
</organism>
<comment type="caution">
    <text evidence="1">The sequence shown here is derived from an EMBL/GenBank/DDBJ whole genome shotgun (WGS) entry which is preliminary data.</text>
</comment>
<name>A0A2T7PVP6_POMCA</name>
<keyword evidence="2" id="KW-1185">Reference proteome</keyword>
<gene>
    <name evidence="1" type="ORF">C0Q70_00047</name>
</gene>
<proteinExistence type="predicted"/>
<sequence length="126" mass="13404">MAGRCAGRQVALTARAAGSRLQLEALPADGGRGLTVSILRTRLLFARILRLPHHLLSQDPLSPGLSDGTCEQGTCMPLVPCNTSTPCSLGHVCDFHFNLGYHTCQYNLDMATPCAWTGRVAPSSSP</sequence>
<accession>A0A2T7PVP6</accession>
<evidence type="ECO:0000313" key="1">
    <source>
        <dbReference type="EMBL" id="PVD37457.1"/>
    </source>
</evidence>
<evidence type="ECO:0000313" key="2">
    <source>
        <dbReference type="Proteomes" id="UP000245119"/>
    </source>
</evidence>
<dbReference type="EMBL" id="PZQS01000001">
    <property type="protein sequence ID" value="PVD37457.1"/>
    <property type="molecule type" value="Genomic_DNA"/>
</dbReference>
<reference evidence="1 2" key="1">
    <citation type="submission" date="2018-04" db="EMBL/GenBank/DDBJ databases">
        <title>The genome of golden apple snail Pomacea canaliculata provides insight into stress tolerance and invasive adaptation.</title>
        <authorList>
            <person name="Liu C."/>
            <person name="Liu B."/>
            <person name="Ren Y."/>
            <person name="Zhang Y."/>
            <person name="Wang H."/>
            <person name="Li S."/>
            <person name="Jiang F."/>
            <person name="Yin L."/>
            <person name="Zhang G."/>
            <person name="Qian W."/>
            <person name="Fan W."/>
        </authorList>
    </citation>
    <scope>NUCLEOTIDE SEQUENCE [LARGE SCALE GENOMIC DNA]</scope>
    <source>
        <strain evidence="1">SZHN2017</strain>
        <tissue evidence="1">Muscle</tissue>
    </source>
</reference>